<evidence type="ECO:0000313" key="2">
    <source>
        <dbReference type="EMBL" id="ARN75200.1"/>
    </source>
</evidence>
<dbReference type="AlphaFoldDB" id="A0A1X9NAX7"/>
<keyword evidence="3" id="KW-1185">Reference proteome</keyword>
<dbReference type="KEGG" id="osg:BST96_14395"/>
<protein>
    <submittedName>
        <fullName evidence="2">Uncharacterized protein</fullName>
    </submittedName>
</protein>
<gene>
    <name evidence="2" type="ORF">BST96_14395</name>
</gene>
<keyword evidence="1" id="KW-0812">Transmembrane</keyword>
<sequence length="181" mass="20976">MDEYKMNSKNKYAAYGAILVILFSLTIWVLPVKYIYEVKQFLIGGDVANWMGKEISIPKGFVSRSTSHDKISFFLLEEKSSNKNRRSIAWLEKDKTGEALDKIRSLCVSYDCNTMQYYQEKEAHCVSIEKIYGVDFEKMTACHTAYSSISFVTILTDIKYQDSFEVLRSLVVDQIQRKKIK</sequence>
<feature type="transmembrane region" description="Helical" evidence="1">
    <location>
        <begin position="12"/>
        <end position="30"/>
    </location>
</feature>
<evidence type="ECO:0000256" key="1">
    <source>
        <dbReference type="SAM" id="Phobius"/>
    </source>
</evidence>
<proteinExistence type="predicted"/>
<evidence type="ECO:0000313" key="3">
    <source>
        <dbReference type="Proteomes" id="UP000193450"/>
    </source>
</evidence>
<dbReference type="EMBL" id="CP019343">
    <property type="protein sequence ID" value="ARN75200.1"/>
    <property type="molecule type" value="Genomic_DNA"/>
</dbReference>
<keyword evidence="1" id="KW-0472">Membrane</keyword>
<accession>A0A1X9NAX7</accession>
<dbReference type="RefSeq" id="WP_085759373.1">
    <property type="nucleotide sequence ID" value="NZ_CP019343.1"/>
</dbReference>
<dbReference type="Proteomes" id="UP000193450">
    <property type="component" value="Chromosome"/>
</dbReference>
<keyword evidence="1" id="KW-1133">Transmembrane helix</keyword>
<organism evidence="2 3">
    <name type="scientific">Oceanicoccus sagamiensis</name>
    <dbReference type="NCBI Taxonomy" id="716816"/>
    <lineage>
        <taxon>Bacteria</taxon>
        <taxon>Pseudomonadati</taxon>
        <taxon>Pseudomonadota</taxon>
        <taxon>Gammaproteobacteria</taxon>
        <taxon>Cellvibrionales</taxon>
        <taxon>Spongiibacteraceae</taxon>
        <taxon>Oceanicoccus</taxon>
    </lineage>
</organism>
<reference evidence="2 3" key="1">
    <citation type="submission" date="2016-11" db="EMBL/GenBank/DDBJ databases">
        <title>Trade-off between light-utilization and light-protection in marine flavobacteria.</title>
        <authorList>
            <person name="Kumagai Y."/>
        </authorList>
    </citation>
    <scope>NUCLEOTIDE SEQUENCE [LARGE SCALE GENOMIC DNA]</scope>
    <source>
        <strain evidence="2 3">NBRC 107125</strain>
    </source>
</reference>
<dbReference type="STRING" id="716816.BST96_14395"/>
<name>A0A1X9NAX7_9GAMM</name>